<keyword evidence="4" id="KW-1185">Reference proteome</keyword>
<sequence>MKILVLIAHPDLRHSRVNRYWEQYLRQHPDITVHNLYAAYPDGIIDHAREREMLFNHDRIVFQFPLYWFSAPALMKKWQDEVLASLWSETEGKQLSGKDLILAISTGAPQSSYGPDGFNHFTLEELMRPYQAMANMNGLNFLPMFSFYHALQATDTEIFLSAQEYVKHITNPHLKPLHPRSTVTASAD</sequence>
<dbReference type="GO" id="GO:0010181">
    <property type="term" value="F:FMN binding"/>
    <property type="evidence" value="ECO:0007669"/>
    <property type="project" value="TreeGrafter"/>
</dbReference>
<gene>
    <name evidence="3" type="ORF">SAMN06265361_108100</name>
</gene>
<evidence type="ECO:0000259" key="2">
    <source>
        <dbReference type="Pfam" id="PF02525"/>
    </source>
</evidence>
<keyword evidence="1" id="KW-0560">Oxidoreductase</keyword>
<dbReference type="SUPFAM" id="SSF52218">
    <property type="entry name" value="Flavoproteins"/>
    <property type="match status" value="1"/>
</dbReference>
<accession>A0AA45WRR2</accession>
<dbReference type="InterPro" id="IPR046980">
    <property type="entry name" value="KefG/KefF"/>
</dbReference>
<dbReference type="GO" id="GO:0003955">
    <property type="term" value="F:NAD(P)H dehydrogenase (quinone) activity"/>
    <property type="evidence" value="ECO:0007669"/>
    <property type="project" value="TreeGrafter"/>
</dbReference>
<dbReference type="AlphaFoldDB" id="A0AA45WRR2"/>
<dbReference type="Proteomes" id="UP001157946">
    <property type="component" value="Unassembled WGS sequence"/>
</dbReference>
<protein>
    <submittedName>
        <fullName evidence="3">NADPH-quinone reductase (Modulator of drug activity B)</fullName>
    </submittedName>
</protein>
<evidence type="ECO:0000256" key="1">
    <source>
        <dbReference type="ARBA" id="ARBA00023002"/>
    </source>
</evidence>
<feature type="domain" description="Flavodoxin-like fold" evidence="2">
    <location>
        <begin position="1"/>
        <end position="165"/>
    </location>
</feature>
<dbReference type="InterPro" id="IPR029039">
    <property type="entry name" value="Flavoprotein-like_sf"/>
</dbReference>
<reference evidence="3" key="1">
    <citation type="submission" date="2017-05" db="EMBL/GenBank/DDBJ databases">
        <authorList>
            <person name="Varghese N."/>
            <person name="Submissions S."/>
        </authorList>
    </citation>
    <scope>NUCLEOTIDE SEQUENCE</scope>
    <source>
        <strain evidence="3">DSM 45262</strain>
    </source>
</reference>
<name>A0AA45WRR2_9BACL</name>
<comment type="caution">
    <text evidence="3">The sequence shown here is derived from an EMBL/GenBank/DDBJ whole genome shotgun (WGS) entry which is preliminary data.</text>
</comment>
<proteinExistence type="predicted"/>
<dbReference type="GO" id="GO:0009055">
    <property type="term" value="F:electron transfer activity"/>
    <property type="evidence" value="ECO:0007669"/>
    <property type="project" value="TreeGrafter"/>
</dbReference>
<evidence type="ECO:0000313" key="3">
    <source>
        <dbReference type="EMBL" id="SMP32134.1"/>
    </source>
</evidence>
<organism evidence="3 4">
    <name type="scientific">Laceyella tengchongensis</name>
    <dbReference type="NCBI Taxonomy" id="574699"/>
    <lineage>
        <taxon>Bacteria</taxon>
        <taxon>Bacillati</taxon>
        <taxon>Bacillota</taxon>
        <taxon>Bacilli</taxon>
        <taxon>Bacillales</taxon>
        <taxon>Thermoactinomycetaceae</taxon>
        <taxon>Laceyella</taxon>
    </lineage>
</organism>
<dbReference type="RefSeq" id="WP_102993478.1">
    <property type="nucleotide sequence ID" value="NZ_FXTU01000008.1"/>
</dbReference>
<dbReference type="Gene3D" id="3.40.50.360">
    <property type="match status" value="1"/>
</dbReference>
<dbReference type="InterPro" id="IPR003680">
    <property type="entry name" value="Flavodoxin_fold"/>
</dbReference>
<dbReference type="EMBL" id="FXTU01000008">
    <property type="protein sequence ID" value="SMP32134.1"/>
    <property type="molecule type" value="Genomic_DNA"/>
</dbReference>
<dbReference type="PANTHER" id="PTHR47307">
    <property type="entry name" value="GLUTATHIONE-REGULATED POTASSIUM-EFFLUX SYSTEM ANCILLARY PROTEIN KEFG"/>
    <property type="match status" value="1"/>
</dbReference>
<dbReference type="Pfam" id="PF02525">
    <property type="entry name" value="Flavodoxin_2"/>
    <property type="match status" value="1"/>
</dbReference>
<dbReference type="PANTHER" id="PTHR47307:SF1">
    <property type="entry name" value="GLUTATHIONE-REGULATED POTASSIUM-EFFLUX SYSTEM ANCILLARY PROTEIN KEFG"/>
    <property type="match status" value="1"/>
</dbReference>
<evidence type="ECO:0000313" key="4">
    <source>
        <dbReference type="Proteomes" id="UP001157946"/>
    </source>
</evidence>